<reference evidence="9" key="1">
    <citation type="journal article" date="2017" name="Nat. Microbiol.">
        <title>Global analysis of biosynthetic gene clusters reveals vast potential of secondary metabolite production in Penicillium species.</title>
        <authorList>
            <person name="Nielsen J.C."/>
            <person name="Grijseels S."/>
            <person name="Prigent S."/>
            <person name="Ji B."/>
            <person name="Dainat J."/>
            <person name="Nielsen K.F."/>
            <person name="Frisvad J.C."/>
            <person name="Workman M."/>
            <person name="Nielsen J."/>
        </authorList>
    </citation>
    <scope>NUCLEOTIDE SEQUENCE [LARGE SCALE GENOMIC DNA]</scope>
    <source>
        <strain evidence="9">IBT 29525</strain>
    </source>
</reference>
<keyword evidence="6" id="KW-0408">Iron</keyword>
<dbReference type="InterPro" id="IPR003819">
    <property type="entry name" value="TauD/TfdA-like"/>
</dbReference>
<dbReference type="STRING" id="60172.A0A1V6QLN0"/>
<dbReference type="Pfam" id="PF02668">
    <property type="entry name" value="TauD"/>
    <property type="match status" value="1"/>
</dbReference>
<feature type="domain" description="TauD/TfdA-like" evidence="7">
    <location>
        <begin position="19"/>
        <end position="350"/>
    </location>
</feature>
<dbReference type="EMBL" id="MDYO01000061">
    <property type="protein sequence ID" value="OQD90144.1"/>
    <property type="molecule type" value="Genomic_DNA"/>
</dbReference>
<keyword evidence="9" id="KW-1185">Reference proteome</keyword>
<evidence type="ECO:0000256" key="1">
    <source>
        <dbReference type="ARBA" id="ARBA00001954"/>
    </source>
</evidence>
<proteinExistence type="inferred from homology"/>
<comment type="cofactor">
    <cofactor evidence="1">
        <name>Fe(2+)</name>
        <dbReference type="ChEBI" id="CHEBI:29033"/>
    </cofactor>
</comment>
<dbReference type="SUPFAM" id="SSF51197">
    <property type="entry name" value="Clavaminate synthase-like"/>
    <property type="match status" value="1"/>
</dbReference>
<evidence type="ECO:0000256" key="5">
    <source>
        <dbReference type="ARBA" id="ARBA00023002"/>
    </source>
</evidence>
<dbReference type="Gene3D" id="3.60.130.10">
    <property type="entry name" value="Clavaminate synthase-like"/>
    <property type="match status" value="1"/>
</dbReference>
<accession>A0A1V6QLN0</accession>
<keyword evidence="3" id="KW-0479">Metal-binding</keyword>
<evidence type="ECO:0000313" key="8">
    <source>
        <dbReference type="EMBL" id="OQD90144.1"/>
    </source>
</evidence>
<gene>
    <name evidence="8" type="ORF">PENSOL_c061G08683</name>
</gene>
<keyword evidence="5" id="KW-0560">Oxidoreductase</keyword>
<dbReference type="GO" id="GO:0046872">
    <property type="term" value="F:metal ion binding"/>
    <property type="evidence" value="ECO:0007669"/>
    <property type="project" value="UniProtKB-KW"/>
</dbReference>
<dbReference type="PANTHER" id="PTHR43779:SF2">
    <property type="entry name" value="ALPHA-KETOGLUTARATE-DEPENDENT XANTHINE DIOXYGENASE XAN1"/>
    <property type="match status" value="1"/>
</dbReference>
<dbReference type="PANTHER" id="PTHR43779">
    <property type="entry name" value="DIOXYGENASE RV0097-RELATED"/>
    <property type="match status" value="1"/>
</dbReference>
<dbReference type="GO" id="GO:0051213">
    <property type="term" value="F:dioxygenase activity"/>
    <property type="evidence" value="ECO:0007669"/>
    <property type="project" value="UniProtKB-KW"/>
</dbReference>
<evidence type="ECO:0000313" key="9">
    <source>
        <dbReference type="Proteomes" id="UP000191612"/>
    </source>
</evidence>
<evidence type="ECO:0000256" key="6">
    <source>
        <dbReference type="ARBA" id="ARBA00023004"/>
    </source>
</evidence>
<keyword evidence="4" id="KW-0223">Dioxygenase</keyword>
<dbReference type="InterPro" id="IPR051178">
    <property type="entry name" value="TfdA_dioxygenase"/>
</dbReference>
<comment type="caution">
    <text evidence="8">The sequence shown here is derived from an EMBL/GenBank/DDBJ whole genome shotgun (WGS) entry which is preliminary data.</text>
</comment>
<comment type="similarity">
    <text evidence="2">Belongs to the TfdA dioxygenase family.</text>
</comment>
<evidence type="ECO:0000256" key="4">
    <source>
        <dbReference type="ARBA" id="ARBA00022964"/>
    </source>
</evidence>
<dbReference type="Proteomes" id="UP000191612">
    <property type="component" value="Unassembled WGS sequence"/>
</dbReference>
<organism evidence="8 9">
    <name type="scientific">Penicillium solitum</name>
    <dbReference type="NCBI Taxonomy" id="60172"/>
    <lineage>
        <taxon>Eukaryota</taxon>
        <taxon>Fungi</taxon>
        <taxon>Dikarya</taxon>
        <taxon>Ascomycota</taxon>
        <taxon>Pezizomycotina</taxon>
        <taxon>Eurotiomycetes</taxon>
        <taxon>Eurotiomycetidae</taxon>
        <taxon>Eurotiales</taxon>
        <taxon>Aspergillaceae</taxon>
        <taxon>Penicillium</taxon>
    </lineage>
</organism>
<protein>
    <recommendedName>
        <fullName evidence="7">TauD/TfdA-like domain-containing protein</fullName>
    </recommendedName>
</protein>
<dbReference type="AlphaFoldDB" id="A0A1V6QLN0"/>
<dbReference type="InterPro" id="IPR042098">
    <property type="entry name" value="TauD-like_sf"/>
</dbReference>
<name>A0A1V6QLN0_9EURO</name>
<evidence type="ECO:0000259" key="7">
    <source>
        <dbReference type="Pfam" id="PF02668"/>
    </source>
</evidence>
<evidence type="ECO:0000256" key="3">
    <source>
        <dbReference type="ARBA" id="ARBA00022723"/>
    </source>
</evidence>
<evidence type="ECO:0000256" key="2">
    <source>
        <dbReference type="ARBA" id="ARBA00005896"/>
    </source>
</evidence>
<sequence>MATMTLSCRSVTKPDDSQVDFGAELTGFDVEAMTDDDFEFLRRTLYENQVVVIKSQGKLSPRAQYELTRRFDPAAGVYSHGKSIDKRSVLHADLTTIPHHPQVQVIGSGFVEEYEGLSNIRLKHPHHKTFHKNPISPEEDYDYTHFYRWHIDSAMYNLDPPLVTTLLAVKVPKGRRQTCRYDDGTDTTLDVPLGTTAFFSGYRLYDMLSEEDKHFVRTSKAEYAPHPYIWMSNAKSRSNGLGIISEGLELAEDQLPPFEASKIKVYPMAWKNPVTGKIAMMVYPTCVRKIHLENGQVLDNLAEIRERLYKMQRLAIDPCYLYTHDWEEGDLVLFNNHGVMHSIVGSFEEDEVRVRDEVPDLRIGESFFTPPIVMFSNINQYPDQHPVPRQNRSDTFIPATTSGTAEYPPGALAAHIKRLNYNEARYRNDGALITSHLLRTTSSAHEWEKLANEVKSCQHLRIAEESARSWPRPLLLVNAEREHGDHEIQDLREDIGWLQKRITEINLALDETRKTMKVLAETVQFHNRQVSRARADNELLYQRNQELRCLIRDGEWLQ</sequence>